<sequence length="194" mass="20022">MTTTTRTPGQRSKKIAAWSIVPISLLASGLIVSQASRAAFSATTDNPGNNWAAGTVALEDNDSGKALFDVRDLAPGQQGEKCITVTSRGSLASAVKLYATDAKATKDLDKHLNLKVTEVASCDAPTGAVIFDGSMDRLGASATGYTTGIGSWKPAGTPGEARGYHVQYTFAADAPNSTQGGTASLGLVWEAQNQ</sequence>
<protein>
    <submittedName>
        <fullName evidence="1">Uncharacterized protein</fullName>
    </submittedName>
</protein>
<dbReference type="Proteomes" id="UP000744769">
    <property type="component" value="Unassembled WGS sequence"/>
</dbReference>
<evidence type="ECO:0000313" key="2">
    <source>
        <dbReference type="Proteomes" id="UP000744769"/>
    </source>
</evidence>
<dbReference type="EMBL" id="JAAOIV010000008">
    <property type="protein sequence ID" value="NHN56473.1"/>
    <property type="molecule type" value="Genomic_DNA"/>
</dbReference>
<name>A0A967B2R3_9MICO</name>
<dbReference type="RefSeq" id="WP_166197137.1">
    <property type="nucleotide sequence ID" value="NZ_JAAOIV010000008.1"/>
</dbReference>
<evidence type="ECO:0000313" key="1">
    <source>
        <dbReference type="EMBL" id="NHN56473.1"/>
    </source>
</evidence>
<accession>A0A967B2R3</accession>
<organism evidence="1 2">
    <name type="scientific">Metallococcus carri</name>
    <dbReference type="NCBI Taxonomy" id="1656884"/>
    <lineage>
        <taxon>Bacteria</taxon>
        <taxon>Bacillati</taxon>
        <taxon>Actinomycetota</taxon>
        <taxon>Actinomycetes</taxon>
        <taxon>Micrococcales</taxon>
        <taxon>Dermacoccaceae</taxon>
        <taxon>Metallococcus</taxon>
    </lineage>
</organism>
<gene>
    <name evidence="1" type="ORF">G9U51_11860</name>
</gene>
<comment type="caution">
    <text evidence="1">The sequence shown here is derived from an EMBL/GenBank/DDBJ whole genome shotgun (WGS) entry which is preliminary data.</text>
</comment>
<reference evidence="1" key="1">
    <citation type="submission" date="2020-03" db="EMBL/GenBank/DDBJ databases">
        <title>Draft sequencing of Calidifontibacter sp. DB0510.</title>
        <authorList>
            <person name="Kim D.-U."/>
        </authorList>
    </citation>
    <scope>NUCLEOTIDE SEQUENCE</scope>
    <source>
        <strain evidence="1">DB0510</strain>
    </source>
</reference>
<proteinExistence type="predicted"/>
<dbReference type="AlphaFoldDB" id="A0A967B2R3"/>
<keyword evidence="2" id="KW-1185">Reference proteome</keyword>